<sequence>ETPTPRRGPKPSMASQEASDKAKVPQKQPKKRTLADTLVQIQRENISALKAQRDTQLLLDLHKQITAEARAGIWTPAQAREKLLQIETAQENPLPLKRQKTVRSPSPDWPSELDSSEEEL</sequence>
<proteinExistence type="predicted"/>
<dbReference type="Proteomes" id="UP000054270">
    <property type="component" value="Unassembled WGS sequence"/>
</dbReference>
<feature type="region of interest" description="Disordered" evidence="1">
    <location>
        <begin position="1"/>
        <end position="33"/>
    </location>
</feature>
<dbReference type="EMBL" id="KN817606">
    <property type="protein sequence ID" value="KJA17248.1"/>
    <property type="molecule type" value="Genomic_DNA"/>
</dbReference>
<feature type="region of interest" description="Disordered" evidence="1">
    <location>
        <begin position="89"/>
        <end position="120"/>
    </location>
</feature>
<protein>
    <submittedName>
        <fullName evidence="2">Uncharacterized protein</fullName>
    </submittedName>
</protein>
<reference evidence="3" key="1">
    <citation type="submission" date="2014-04" db="EMBL/GenBank/DDBJ databases">
        <title>Evolutionary Origins and Diversification of the Mycorrhizal Mutualists.</title>
        <authorList>
            <consortium name="DOE Joint Genome Institute"/>
            <consortium name="Mycorrhizal Genomics Consortium"/>
            <person name="Kohler A."/>
            <person name="Kuo A."/>
            <person name="Nagy L.G."/>
            <person name="Floudas D."/>
            <person name="Copeland A."/>
            <person name="Barry K.W."/>
            <person name="Cichocki N."/>
            <person name="Veneault-Fourrey C."/>
            <person name="LaButti K."/>
            <person name="Lindquist E.A."/>
            <person name="Lipzen A."/>
            <person name="Lundell T."/>
            <person name="Morin E."/>
            <person name="Murat C."/>
            <person name="Riley R."/>
            <person name="Ohm R."/>
            <person name="Sun H."/>
            <person name="Tunlid A."/>
            <person name="Henrissat B."/>
            <person name="Grigoriev I.V."/>
            <person name="Hibbett D.S."/>
            <person name="Martin F."/>
        </authorList>
    </citation>
    <scope>NUCLEOTIDE SEQUENCE [LARGE SCALE GENOMIC DNA]</scope>
    <source>
        <strain evidence="3">FD-334 SS-4</strain>
    </source>
</reference>
<evidence type="ECO:0000313" key="2">
    <source>
        <dbReference type="EMBL" id="KJA17248.1"/>
    </source>
</evidence>
<dbReference type="AlphaFoldDB" id="A0A0D2M288"/>
<name>A0A0D2M288_HYPSF</name>
<keyword evidence="3" id="KW-1185">Reference proteome</keyword>
<evidence type="ECO:0000256" key="1">
    <source>
        <dbReference type="SAM" id="MobiDB-lite"/>
    </source>
</evidence>
<gene>
    <name evidence="2" type="ORF">HYPSUDRAFT_146730</name>
</gene>
<dbReference type="OMA" id="ARAGIWT"/>
<feature type="non-terminal residue" evidence="2">
    <location>
        <position position="1"/>
    </location>
</feature>
<evidence type="ECO:0000313" key="3">
    <source>
        <dbReference type="Proteomes" id="UP000054270"/>
    </source>
</evidence>
<accession>A0A0D2M288</accession>
<organism evidence="2 3">
    <name type="scientific">Hypholoma sublateritium (strain FD-334 SS-4)</name>
    <dbReference type="NCBI Taxonomy" id="945553"/>
    <lineage>
        <taxon>Eukaryota</taxon>
        <taxon>Fungi</taxon>
        <taxon>Dikarya</taxon>
        <taxon>Basidiomycota</taxon>
        <taxon>Agaricomycotina</taxon>
        <taxon>Agaricomycetes</taxon>
        <taxon>Agaricomycetidae</taxon>
        <taxon>Agaricales</taxon>
        <taxon>Agaricineae</taxon>
        <taxon>Strophariaceae</taxon>
        <taxon>Hypholoma</taxon>
    </lineage>
</organism>
<dbReference type="OrthoDB" id="3022713at2759"/>